<dbReference type="AlphaFoldDB" id="A0A0F9L3J7"/>
<comment type="caution">
    <text evidence="1">The sequence shown here is derived from an EMBL/GenBank/DDBJ whole genome shotgun (WGS) entry which is preliminary data.</text>
</comment>
<name>A0A0F9L3J7_9ZZZZ</name>
<reference evidence="1" key="1">
    <citation type="journal article" date="2015" name="Nature">
        <title>Complex archaea that bridge the gap between prokaryotes and eukaryotes.</title>
        <authorList>
            <person name="Spang A."/>
            <person name="Saw J.H."/>
            <person name="Jorgensen S.L."/>
            <person name="Zaremba-Niedzwiedzka K."/>
            <person name="Martijn J."/>
            <person name="Lind A.E."/>
            <person name="van Eijk R."/>
            <person name="Schleper C."/>
            <person name="Guy L."/>
            <person name="Ettema T.J."/>
        </authorList>
    </citation>
    <scope>NUCLEOTIDE SEQUENCE</scope>
</reference>
<organism evidence="1">
    <name type="scientific">marine sediment metagenome</name>
    <dbReference type="NCBI Taxonomy" id="412755"/>
    <lineage>
        <taxon>unclassified sequences</taxon>
        <taxon>metagenomes</taxon>
        <taxon>ecological metagenomes</taxon>
    </lineage>
</organism>
<dbReference type="Gene3D" id="1.10.10.10">
    <property type="entry name" value="Winged helix-like DNA-binding domain superfamily/Winged helix DNA-binding domain"/>
    <property type="match status" value="1"/>
</dbReference>
<evidence type="ECO:0008006" key="2">
    <source>
        <dbReference type="Google" id="ProtNLM"/>
    </source>
</evidence>
<accession>A0A0F9L3J7</accession>
<gene>
    <name evidence="1" type="ORF">LCGC14_1327170</name>
</gene>
<dbReference type="EMBL" id="LAZR01007980">
    <property type="protein sequence ID" value="KKM81696.1"/>
    <property type="molecule type" value="Genomic_DNA"/>
</dbReference>
<dbReference type="SUPFAM" id="SSF46785">
    <property type="entry name" value="Winged helix' DNA-binding domain"/>
    <property type="match status" value="1"/>
</dbReference>
<proteinExistence type="predicted"/>
<sequence length="327" mass="37734">MISLPEFRNGFIDRVTELHWKQWSALGVASHVKPETDWLVDIEPLIVSSMILGPYDSRLINVCAEWIASNKDWINLHRLKRIAKYFQKSTTNIPFPEHVSNAIENVILSKKNIHAELFVSEYMKHLDRGKVPHIRESYDRGVISSIRPQKPPLLQIKLRSFLGIDASVEVFIYLLFNKSGNSNQIAREMFYDQKGIYRVLERLAKGGFVDKVPEGRGANYTLNDKDMWFALLGNQNMSAYINWPKTYCLLGTINVALSSRQWANDRYLFSSFFRDISEESGKLARNLNIVLPDQYAYPGEEYFSPFAEFLLASVDKILYPAKINVKE</sequence>
<evidence type="ECO:0000313" key="1">
    <source>
        <dbReference type="EMBL" id="KKM81696.1"/>
    </source>
</evidence>
<dbReference type="InterPro" id="IPR036388">
    <property type="entry name" value="WH-like_DNA-bd_sf"/>
</dbReference>
<dbReference type="InterPro" id="IPR036390">
    <property type="entry name" value="WH_DNA-bd_sf"/>
</dbReference>
<protein>
    <recommendedName>
        <fullName evidence="2">Transcription regulator TrmB N-terminal domain-containing protein</fullName>
    </recommendedName>
</protein>